<dbReference type="InterPro" id="IPR016181">
    <property type="entry name" value="Acyl_CoA_acyltransferase"/>
</dbReference>
<dbReference type="SUPFAM" id="SSF55729">
    <property type="entry name" value="Acyl-CoA N-acyltransferases (Nat)"/>
    <property type="match status" value="1"/>
</dbReference>
<dbReference type="GO" id="GO:0004057">
    <property type="term" value="F:arginyl-tRNA--protein transferase activity"/>
    <property type="evidence" value="ECO:0007669"/>
    <property type="project" value="InterPro"/>
</dbReference>
<reference evidence="7 8" key="1">
    <citation type="journal article" date="2010" name="Stand. Genomic Sci.">
        <title>Complete genome sequence of Ferrimonas balearica type strain (PAT).</title>
        <authorList>
            <person name="Nolan M."/>
            <person name="Sikorski J."/>
            <person name="Davenport K."/>
            <person name="Lucas S."/>
            <person name="Glavina Del Rio T."/>
            <person name="Tice H."/>
            <person name="Cheng J."/>
            <person name="Goodwin L."/>
            <person name="Pitluck S."/>
            <person name="Liolios K."/>
            <person name="Ivanova N."/>
            <person name="Mavromatis K."/>
            <person name="Ovchinnikova G."/>
            <person name="Pati A."/>
            <person name="Chen A."/>
            <person name="Palaniappan K."/>
            <person name="Land M."/>
            <person name="Hauser L."/>
            <person name="Chang Y."/>
            <person name="Jeffries C."/>
            <person name="Tapia R."/>
            <person name="Brettin T."/>
            <person name="Detter J."/>
            <person name="Han C."/>
            <person name="Yasawong M."/>
            <person name="Rohde M."/>
            <person name="Tindall B."/>
            <person name="Goker M."/>
            <person name="Woyke T."/>
            <person name="Bristow J."/>
            <person name="Eisen J."/>
            <person name="Markowitz V."/>
            <person name="Hugenholtz P."/>
            <person name="Kyrpides N."/>
            <person name="Klenk H."/>
            <person name="Lapidus A."/>
        </authorList>
    </citation>
    <scope>NUCLEOTIDE SEQUENCE [LARGE SCALE GENOMIC DNA]</scope>
    <source>
        <strain evidence="8">DSM 9799 / CCM 4581 / KCTC 23876 / PAT</strain>
    </source>
</reference>
<dbReference type="Pfam" id="PF04377">
    <property type="entry name" value="ATE_C"/>
    <property type="match status" value="1"/>
</dbReference>
<dbReference type="InterPro" id="IPR017138">
    <property type="entry name" value="Asp_Glu_LeuTrfase"/>
</dbReference>
<dbReference type="KEGG" id="fbl:Fbal_1985"/>
<dbReference type="PIRSF" id="PIRSF037208">
    <property type="entry name" value="ATE_pro_prd"/>
    <property type="match status" value="1"/>
</dbReference>
<dbReference type="NCBIfam" id="NF002342">
    <property type="entry name" value="PRK01305.1-3"/>
    <property type="match status" value="1"/>
</dbReference>
<feature type="domain" description="N-end rule aminoacyl transferase C-terminal" evidence="6">
    <location>
        <begin position="103"/>
        <end position="223"/>
    </location>
</feature>
<keyword evidence="8" id="KW-1185">Reference proteome</keyword>
<dbReference type="STRING" id="550540.Fbal_1985"/>
<dbReference type="GO" id="GO:0071596">
    <property type="term" value="P:ubiquitin-dependent protein catabolic process via the N-end rule pathway"/>
    <property type="evidence" value="ECO:0007669"/>
    <property type="project" value="InterPro"/>
</dbReference>
<evidence type="ECO:0000313" key="7">
    <source>
        <dbReference type="EMBL" id="ADN76188.1"/>
    </source>
</evidence>
<protein>
    <recommendedName>
        <fullName evidence="4">Aspartate/glutamate leucyltransferase</fullName>
        <ecNumber evidence="4">2.3.2.29</ecNumber>
    </recommendedName>
</protein>
<dbReference type="HAMAP" id="MF_00689">
    <property type="entry name" value="Bpt"/>
    <property type="match status" value="1"/>
</dbReference>
<dbReference type="GO" id="GO:0005737">
    <property type="term" value="C:cytoplasm"/>
    <property type="evidence" value="ECO:0007669"/>
    <property type="project" value="UniProtKB-SubCell"/>
</dbReference>
<dbReference type="InterPro" id="IPR007472">
    <property type="entry name" value="N-end_Aminoacyl_Trfase_C"/>
</dbReference>
<proteinExistence type="inferred from homology"/>
<comment type="subcellular location">
    <subcellularLocation>
        <location evidence="4">Cytoplasm</location>
    </subcellularLocation>
</comment>
<dbReference type="EMBL" id="CP002209">
    <property type="protein sequence ID" value="ADN76188.1"/>
    <property type="molecule type" value="Genomic_DNA"/>
</dbReference>
<dbReference type="eggNOG" id="COG2935">
    <property type="taxonomic scope" value="Bacteria"/>
</dbReference>
<comment type="function">
    <text evidence="4">Functions in the N-end rule pathway of protein degradation where it conjugates Leu from its aminoacyl-tRNA to the N-termini of proteins containing an N-terminal aspartate or glutamate.</text>
</comment>
<keyword evidence="1 4" id="KW-0963">Cytoplasm</keyword>
<evidence type="ECO:0000256" key="3">
    <source>
        <dbReference type="ARBA" id="ARBA00023315"/>
    </source>
</evidence>
<dbReference type="InterPro" id="IPR030700">
    <property type="entry name" value="N-end_Aminoacyl_Trfase"/>
</dbReference>
<dbReference type="OrthoDB" id="9782022at2"/>
<dbReference type="RefSeq" id="WP_013345494.1">
    <property type="nucleotide sequence ID" value="NC_014541.1"/>
</dbReference>
<evidence type="ECO:0000256" key="2">
    <source>
        <dbReference type="ARBA" id="ARBA00022679"/>
    </source>
</evidence>
<keyword evidence="3 4" id="KW-0012">Acyltransferase</keyword>
<comment type="catalytic activity">
    <reaction evidence="4">
        <text>N-terminal L-aspartyl-[protein] + L-leucyl-tRNA(Leu) = N-terminal L-leucyl-L-aspartyl-[protein] + tRNA(Leu) + H(+)</text>
        <dbReference type="Rhea" id="RHEA:50420"/>
        <dbReference type="Rhea" id="RHEA-COMP:9613"/>
        <dbReference type="Rhea" id="RHEA-COMP:9622"/>
        <dbReference type="Rhea" id="RHEA-COMP:12669"/>
        <dbReference type="Rhea" id="RHEA-COMP:12674"/>
        <dbReference type="ChEBI" id="CHEBI:15378"/>
        <dbReference type="ChEBI" id="CHEBI:64720"/>
        <dbReference type="ChEBI" id="CHEBI:78442"/>
        <dbReference type="ChEBI" id="CHEBI:78494"/>
        <dbReference type="ChEBI" id="CHEBI:133042"/>
        <dbReference type="EC" id="2.3.2.29"/>
    </reaction>
</comment>
<dbReference type="GeneID" id="67182195"/>
<dbReference type="GO" id="GO:0008914">
    <property type="term" value="F:leucyl-tRNA--protein transferase activity"/>
    <property type="evidence" value="ECO:0007669"/>
    <property type="project" value="UniProtKB-UniRule"/>
</dbReference>
<comment type="similarity">
    <text evidence="4">Belongs to the R-transferase family. Bpt subfamily.</text>
</comment>
<sequence length="233" mass="27102">MSDIRHLSLGLSQSFPCSYLPEQHEQLLVNRDPVDVGQFEQLLALGFRRSGAQIYRPHCQGCQACVPVRLPVQRFQPSRSQRRVLNKNDDLQWRVTTHPTPDQQALYLEYICQRHNDGPMYPPSLDQFDRFLVCDWLEQLFIEAWKEDELVLVAVTDLLPNSLSATYTFFQPELAGRSLGTRAILAQIALAQQLGRDYLYLGYQIDACPKMAYKTQFRPIEWLDGQLWRDWRG</sequence>
<dbReference type="HOGENOM" id="CLU_077607_0_0_6"/>
<evidence type="ECO:0000259" key="5">
    <source>
        <dbReference type="Pfam" id="PF04376"/>
    </source>
</evidence>
<dbReference type="PANTHER" id="PTHR21367:SF1">
    <property type="entry name" value="ARGINYL-TRNA--PROTEIN TRANSFERASE 1"/>
    <property type="match status" value="1"/>
</dbReference>
<organism evidence="7 8">
    <name type="scientific">Ferrimonas balearica (strain DSM 9799 / CCM 4581 / KCTC 23876 / PAT)</name>
    <dbReference type="NCBI Taxonomy" id="550540"/>
    <lineage>
        <taxon>Bacteria</taxon>
        <taxon>Pseudomonadati</taxon>
        <taxon>Pseudomonadota</taxon>
        <taxon>Gammaproteobacteria</taxon>
        <taxon>Alteromonadales</taxon>
        <taxon>Ferrimonadaceae</taxon>
        <taxon>Ferrimonas</taxon>
    </lineage>
</organism>
<dbReference type="NCBIfam" id="NF002341">
    <property type="entry name" value="PRK01305.1-1"/>
    <property type="match status" value="1"/>
</dbReference>
<evidence type="ECO:0000256" key="1">
    <source>
        <dbReference type="ARBA" id="ARBA00022490"/>
    </source>
</evidence>
<dbReference type="NCBIfam" id="NF002345">
    <property type="entry name" value="PRK01305.2-2"/>
    <property type="match status" value="1"/>
</dbReference>
<dbReference type="NCBIfam" id="NF002346">
    <property type="entry name" value="PRK01305.2-3"/>
    <property type="match status" value="1"/>
</dbReference>
<evidence type="ECO:0000259" key="6">
    <source>
        <dbReference type="Pfam" id="PF04377"/>
    </source>
</evidence>
<name>E1STS5_FERBD</name>
<dbReference type="AlphaFoldDB" id="E1STS5"/>
<accession>E1STS5</accession>
<evidence type="ECO:0000256" key="4">
    <source>
        <dbReference type="HAMAP-Rule" id="MF_00689"/>
    </source>
</evidence>
<dbReference type="Proteomes" id="UP000006683">
    <property type="component" value="Chromosome"/>
</dbReference>
<keyword evidence="2 4" id="KW-0808">Transferase</keyword>
<dbReference type="PANTHER" id="PTHR21367">
    <property type="entry name" value="ARGININE-TRNA-PROTEIN TRANSFERASE 1"/>
    <property type="match status" value="1"/>
</dbReference>
<comment type="catalytic activity">
    <reaction evidence="4">
        <text>N-terminal L-glutamyl-[protein] + L-leucyl-tRNA(Leu) = N-terminal L-leucyl-L-glutamyl-[protein] + tRNA(Leu) + H(+)</text>
        <dbReference type="Rhea" id="RHEA:50412"/>
        <dbReference type="Rhea" id="RHEA-COMP:9613"/>
        <dbReference type="Rhea" id="RHEA-COMP:9622"/>
        <dbReference type="Rhea" id="RHEA-COMP:12664"/>
        <dbReference type="Rhea" id="RHEA-COMP:12668"/>
        <dbReference type="ChEBI" id="CHEBI:15378"/>
        <dbReference type="ChEBI" id="CHEBI:64721"/>
        <dbReference type="ChEBI" id="CHEBI:78442"/>
        <dbReference type="ChEBI" id="CHEBI:78494"/>
        <dbReference type="ChEBI" id="CHEBI:133041"/>
        <dbReference type="EC" id="2.3.2.29"/>
    </reaction>
</comment>
<feature type="domain" description="N-end aminoacyl transferase N-terminal" evidence="5">
    <location>
        <begin position="16"/>
        <end position="83"/>
    </location>
</feature>
<gene>
    <name evidence="4" type="primary">bpt</name>
    <name evidence="7" type="ordered locus">Fbal_1985</name>
</gene>
<evidence type="ECO:0000313" key="8">
    <source>
        <dbReference type="Proteomes" id="UP000006683"/>
    </source>
</evidence>
<dbReference type="EC" id="2.3.2.29" evidence="4"/>
<dbReference type="Pfam" id="PF04376">
    <property type="entry name" value="ATE_N"/>
    <property type="match status" value="1"/>
</dbReference>
<dbReference type="InterPro" id="IPR007471">
    <property type="entry name" value="N-end_Aminoacyl_Trfase_N"/>
</dbReference>